<feature type="binding site" evidence="20">
    <location>
        <position position="805"/>
    </location>
    <ligand>
        <name>substrate</name>
    </ligand>
</feature>
<dbReference type="Pfam" id="PF00941">
    <property type="entry name" value="FAD_binding_5"/>
    <property type="match status" value="1"/>
</dbReference>
<comment type="catalytic activity">
    <reaction evidence="17">
        <text>xanthine + NAD(+) + H2O = urate + NADH + H(+)</text>
        <dbReference type="Rhea" id="RHEA:16669"/>
        <dbReference type="ChEBI" id="CHEBI:15377"/>
        <dbReference type="ChEBI" id="CHEBI:15378"/>
        <dbReference type="ChEBI" id="CHEBI:17712"/>
        <dbReference type="ChEBI" id="CHEBI:17775"/>
        <dbReference type="ChEBI" id="CHEBI:57540"/>
        <dbReference type="ChEBI" id="CHEBI:57945"/>
        <dbReference type="EC" id="1.17.1.4"/>
    </reaction>
</comment>
<evidence type="ECO:0000256" key="13">
    <source>
        <dbReference type="ARBA" id="ARBA00023014"/>
    </source>
</evidence>
<keyword evidence="9 21" id="KW-0479">Metal-binding</keyword>
<dbReference type="FunFam" id="3.90.1170.50:FF:000001">
    <property type="entry name" value="Aldehyde oxidase 1"/>
    <property type="match status" value="1"/>
</dbReference>
<evidence type="ECO:0000313" key="24">
    <source>
        <dbReference type="Proteomes" id="UP000694844"/>
    </source>
</evidence>
<keyword evidence="14" id="KW-0520">NAD</keyword>
<dbReference type="FunFam" id="3.30.365.10:FF:000001">
    <property type="entry name" value="Xanthine dehydrogenase oxidase"/>
    <property type="match status" value="1"/>
</dbReference>
<evidence type="ECO:0000256" key="19">
    <source>
        <dbReference type="PIRSR" id="PIRSR000127-1"/>
    </source>
</evidence>
<feature type="binding site" evidence="20">
    <location>
        <position position="360"/>
    </location>
    <ligand>
        <name>FAD</name>
        <dbReference type="ChEBI" id="CHEBI:57692"/>
    </ligand>
</feature>
<dbReference type="SUPFAM" id="SSF55447">
    <property type="entry name" value="CO dehydrogenase flavoprotein C-terminal domain-like"/>
    <property type="match status" value="1"/>
</dbReference>
<evidence type="ECO:0000256" key="3">
    <source>
        <dbReference type="ARBA" id="ARBA00006849"/>
    </source>
</evidence>
<feature type="binding site" evidence="20">
    <location>
        <position position="423"/>
    </location>
    <ligand>
        <name>FAD</name>
        <dbReference type="ChEBI" id="CHEBI:57692"/>
    </ligand>
</feature>
<feature type="binding site" evidence="21">
    <location>
        <position position="151"/>
    </location>
    <ligand>
        <name>[2Fe-2S] cluster</name>
        <dbReference type="ChEBI" id="CHEBI:190135"/>
        <label>2</label>
    </ligand>
</feature>
<dbReference type="GO" id="GO:0043546">
    <property type="term" value="F:molybdopterin cofactor binding"/>
    <property type="evidence" value="ECO:0007669"/>
    <property type="project" value="InterPro"/>
</dbReference>
<evidence type="ECO:0000256" key="16">
    <source>
        <dbReference type="ARBA" id="ARBA00034078"/>
    </source>
</evidence>
<dbReference type="Gene3D" id="3.30.465.10">
    <property type="match status" value="1"/>
</dbReference>
<dbReference type="Gene3D" id="3.10.20.30">
    <property type="match status" value="1"/>
</dbReference>
<dbReference type="RefSeq" id="XP_022330843.1">
    <property type="nucleotide sequence ID" value="XM_022475135.1"/>
</dbReference>
<feature type="binding site" evidence="21">
    <location>
        <position position="44"/>
    </location>
    <ligand>
        <name>[2Fe-2S] cluster</name>
        <dbReference type="ChEBI" id="CHEBI:190135"/>
        <label>1</label>
    </ligand>
</feature>
<dbReference type="InterPro" id="IPR036683">
    <property type="entry name" value="CO_DH_flav_C_dom_sf"/>
</dbReference>
<dbReference type="InterPro" id="IPR016169">
    <property type="entry name" value="FAD-bd_PCMH_sub2"/>
</dbReference>
<dbReference type="InterPro" id="IPR001041">
    <property type="entry name" value="2Fe-2S_ferredoxin-type"/>
</dbReference>
<dbReference type="InterPro" id="IPR036884">
    <property type="entry name" value="2Fe-2S-bd_dom_sf"/>
</dbReference>
<dbReference type="FunFam" id="3.30.465.10:FF:000004">
    <property type="entry name" value="Xanthine dehydrogenase/oxidase"/>
    <property type="match status" value="1"/>
</dbReference>
<feature type="active site" description="Proton acceptor" evidence="19">
    <location>
        <position position="1264"/>
    </location>
</feature>
<evidence type="ECO:0000256" key="14">
    <source>
        <dbReference type="ARBA" id="ARBA00023027"/>
    </source>
</evidence>
<dbReference type="InterPro" id="IPR005107">
    <property type="entry name" value="CO_DH_flav_C"/>
</dbReference>
<evidence type="ECO:0000256" key="18">
    <source>
        <dbReference type="ARBA" id="ARBA00049517"/>
    </source>
</evidence>
<dbReference type="InterPro" id="IPR046867">
    <property type="entry name" value="AldOxase/xan_DH_MoCoBD2"/>
</dbReference>
<dbReference type="OrthoDB" id="8300278at2759"/>
<organism evidence="24 25">
    <name type="scientific">Crassostrea virginica</name>
    <name type="common">Eastern oyster</name>
    <dbReference type="NCBI Taxonomy" id="6565"/>
    <lineage>
        <taxon>Eukaryota</taxon>
        <taxon>Metazoa</taxon>
        <taxon>Spiralia</taxon>
        <taxon>Lophotrochozoa</taxon>
        <taxon>Mollusca</taxon>
        <taxon>Bivalvia</taxon>
        <taxon>Autobranchia</taxon>
        <taxon>Pteriomorphia</taxon>
        <taxon>Ostreida</taxon>
        <taxon>Ostreoidea</taxon>
        <taxon>Ostreidae</taxon>
        <taxon>Crassostrea</taxon>
    </lineage>
</organism>
<evidence type="ECO:0000256" key="2">
    <source>
        <dbReference type="ARBA" id="ARBA00004275"/>
    </source>
</evidence>
<feature type="binding site" evidence="20">
    <location>
        <position position="883"/>
    </location>
    <ligand>
        <name>substrate</name>
    </ligand>
</feature>
<dbReference type="InterPro" id="IPR016167">
    <property type="entry name" value="FAD-bd_PCMH_sub1"/>
</dbReference>
<keyword evidence="13 21" id="KW-0411">Iron-sulfur</keyword>
<dbReference type="InterPro" id="IPR014307">
    <property type="entry name" value="Xanthine_DH_ssu"/>
</dbReference>
<keyword evidence="10 20" id="KW-0274">FAD</keyword>
<name>A0A8B8DT83_CRAVI</name>
<evidence type="ECO:0000256" key="5">
    <source>
        <dbReference type="ARBA" id="ARBA00013123"/>
    </source>
</evidence>
<dbReference type="InterPro" id="IPR000674">
    <property type="entry name" value="Ald_Oxase/Xan_DH_a/b"/>
</dbReference>
<dbReference type="PROSITE" id="PS00197">
    <property type="entry name" value="2FE2S_FER_1"/>
    <property type="match status" value="1"/>
</dbReference>
<feature type="binding site" evidence="21">
    <location>
        <position position="1082"/>
    </location>
    <ligand>
        <name>Mo-molybdopterin</name>
        <dbReference type="ChEBI" id="CHEBI:71302"/>
    </ligand>
    <ligandPart>
        <name>Mo</name>
        <dbReference type="ChEBI" id="CHEBI:28685"/>
    </ligandPart>
</feature>
<dbReference type="PROSITE" id="PS51085">
    <property type="entry name" value="2FE2S_FER_2"/>
    <property type="match status" value="1"/>
</dbReference>
<evidence type="ECO:0000256" key="20">
    <source>
        <dbReference type="PIRSR" id="PIRSR000127-2"/>
    </source>
</evidence>
<keyword evidence="11" id="KW-0560">Oxidoreductase</keyword>
<dbReference type="InterPro" id="IPR002346">
    <property type="entry name" value="Mopterin_DH_FAD-bd"/>
</dbReference>
<dbReference type="InterPro" id="IPR002888">
    <property type="entry name" value="2Fe-2S-bd"/>
</dbReference>
<feature type="binding site" evidence="21">
    <location>
        <position position="770"/>
    </location>
    <ligand>
        <name>Mo-molybdopterin</name>
        <dbReference type="ChEBI" id="CHEBI:71302"/>
    </ligand>
    <ligandPart>
        <name>Mo</name>
        <dbReference type="ChEBI" id="CHEBI:28685"/>
    </ligandPart>
</feature>
<dbReference type="Pfam" id="PF02738">
    <property type="entry name" value="MoCoBD_1"/>
    <property type="match status" value="1"/>
</dbReference>
<dbReference type="FunFam" id="3.30.390.50:FF:000001">
    <property type="entry name" value="Xanthine dehydrogenase oxidase"/>
    <property type="match status" value="1"/>
</dbReference>
<dbReference type="Gene3D" id="3.30.365.10">
    <property type="entry name" value="Aldehyde oxidase/xanthine dehydrogenase, molybdopterin binding domain"/>
    <property type="match status" value="4"/>
</dbReference>
<protein>
    <recommendedName>
        <fullName evidence="5">xanthine dehydrogenase</fullName>
        <ecNumber evidence="5">1.17.1.4</ecNumber>
    </recommendedName>
</protein>
<dbReference type="GO" id="GO:0005506">
    <property type="term" value="F:iron ion binding"/>
    <property type="evidence" value="ECO:0007669"/>
    <property type="project" value="InterPro"/>
</dbReference>
<keyword evidence="8 21" id="KW-0001">2Fe-2S</keyword>
<dbReference type="SUPFAM" id="SSF56003">
    <property type="entry name" value="Molybdenum cofactor-binding domain"/>
    <property type="match status" value="1"/>
</dbReference>
<sequence>MSSENPLVFYVNGRQVEESHPDPETTLLQYLRQKLKLVGTKLGCGEGGCGACTVMLSKYDPVSQTVRHFSANACLAPLCAMHGLAVTTVEGIGSVKNGLHPVQERIAKSHGSQCGFCTPGIVMSMYTLLRNNPLPTQAEMESAFEGNLCRCTGYRPILDGFRTFTKEYCQMGEKCCRNSNFMQCNGNTDEGLSSELFDSSKFLPPDSSQDPIFPPALRTDKYDTQSLTFMGERTIWYRPTSLKELLDLKHTYPEAKLVIGNTEVGVEIKLKNMHYKTMIAPSHIPELNKISKESDGITFGASVTLSMIEETLQDSINKNQDCQTRMYRAVVEMLRWFAGHQIRNVAAVSGNIMTASPISDLNPLFLAAGVTLTVASKDGETRQIVMDEKFFLGYRKTAVKPEEVLISVKLPFTQQNEYFCGYKQANRREDDIAIVNSGIQVLFEPDSNTIKGMRLAFGGMAPTTVMATTAMKKCVGRKWEDDLVADMAEWLASDLPLPPGSPGGMTEYRRTLCISFFYKFYLTVLMQLKQKLPGVIQSKVPSSHKSATAIFQREPTKSTQVYEEVPSGQMEQDPLGRPLAHLSAAKQATGEAIYIDDIPLYENEKYLAFVTSQKAHARIVDMDPSEASKMPGFVDFVSHKDIQGHNKWGIIADEEIFATEKVLCMGQVIGAVVADTQVHAQRAAKAVKVVYEELEPIITIKDAIKAGSFYTNYNSSIRNGDLMKGFAKADHVVEGEVSMGGQEHFYLETHASLAVPRGEDGEMELFVSTQNPTETQHVVAEALGLPANKIVCRVKRMGGGFGGKETRNIVFTVPVAVAAAKLGCPVRCMLDRDEDMVSSGTRHPFYGKYKVGFTKDGKITAVECDVYNNAGHSLDLSGAVMDRALFHSDASYKIPNIRVTGYLCKTNIPSNTAFRGFGGPQGMFIAETWIEHIAKTLDISVKQVREINMYNEGETTHFNQPLIQCNIKRCWNECLERADYNNRRKDIDIFNSENRWKKRGISIIPTKFGISYTALFLNQAGALVIIYKDGSVLITHGGTEMGQGLHTKMIQVAARTLRIPASKIHISETSTNTVPNTSATAASASSDLNGMAIQNACQILLGRLEPYMNANPKGSWEDWVNTAYFDRTSLSTTGFYKTPDIGYDFKTNSGKPFNYFSFGVACSEVEIDCLTGDHKVLRTDIVMDVGVSLNPAIDIGQIEGGFTQGYGLMMLEQQKYSPNGFQFTRGPGNYKIPGFGDVPGEFNVSLLKGSVNNRAVYSSKAIGEPPLFLAASVFFATKDAISSARVDADLSGYFQLQSPATPERIRMACQDEFTNLFPEAPVGSYKPWFVEL</sequence>
<evidence type="ECO:0000259" key="23">
    <source>
        <dbReference type="PROSITE" id="PS51387"/>
    </source>
</evidence>
<dbReference type="GO" id="GO:0005777">
    <property type="term" value="C:peroxisome"/>
    <property type="evidence" value="ECO:0007669"/>
    <property type="project" value="UniProtKB-SubCell"/>
</dbReference>
<feature type="binding site" evidence="21">
    <location>
        <position position="915"/>
    </location>
    <ligand>
        <name>Mo-molybdopterin</name>
        <dbReference type="ChEBI" id="CHEBI:71302"/>
    </ligand>
    <ligandPart>
        <name>Mo</name>
        <dbReference type="ChEBI" id="CHEBI:28685"/>
    </ligandPart>
</feature>
<dbReference type="GO" id="GO:0004854">
    <property type="term" value="F:xanthine dehydrogenase activity"/>
    <property type="evidence" value="ECO:0007669"/>
    <property type="project" value="UniProtKB-EC"/>
</dbReference>
<evidence type="ECO:0000256" key="10">
    <source>
        <dbReference type="ARBA" id="ARBA00022827"/>
    </source>
</evidence>
<proteinExistence type="inferred from homology"/>
<dbReference type="Gene3D" id="3.30.43.10">
    <property type="entry name" value="Uridine Diphospho-n-acetylenolpyruvylglucosamine Reductase, domain 2"/>
    <property type="match status" value="1"/>
</dbReference>
<feature type="binding site" evidence="21">
    <location>
        <position position="117"/>
    </location>
    <ligand>
        <name>[2Fe-2S] cluster</name>
        <dbReference type="ChEBI" id="CHEBI:190135"/>
        <label>2</label>
    </ligand>
</feature>
<feature type="binding site" evidence="20">
    <location>
        <position position="917"/>
    </location>
    <ligand>
        <name>substrate</name>
    </ligand>
</feature>
<dbReference type="FunFam" id="1.10.150.120:FF:000001">
    <property type="entry name" value="Aldehyde oxidase 1"/>
    <property type="match status" value="1"/>
</dbReference>
<keyword evidence="6 21" id="KW-0500">Molybdenum</keyword>
<dbReference type="Gene3D" id="1.10.150.120">
    <property type="entry name" value="[2Fe-2S]-binding domain"/>
    <property type="match status" value="1"/>
</dbReference>
<comment type="subcellular location">
    <subcellularLocation>
        <location evidence="2">Peroxisome</location>
    </subcellularLocation>
</comment>
<dbReference type="SUPFAM" id="SSF56176">
    <property type="entry name" value="FAD-binding/transporter-associated domain-like"/>
    <property type="match status" value="1"/>
</dbReference>
<evidence type="ECO:0000259" key="22">
    <source>
        <dbReference type="PROSITE" id="PS51085"/>
    </source>
</evidence>
<evidence type="ECO:0000256" key="17">
    <source>
        <dbReference type="ARBA" id="ARBA00049017"/>
    </source>
</evidence>
<dbReference type="FunFam" id="3.30.365.10:FF:000003">
    <property type="entry name" value="Aldehyde oxidase 1"/>
    <property type="match status" value="1"/>
</dbReference>
<feature type="binding site" evidence="20">
    <location>
        <begin position="257"/>
        <end position="264"/>
    </location>
    <ligand>
        <name>FAD</name>
        <dbReference type="ChEBI" id="CHEBI:57692"/>
    </ligand>
</feature>
<dbReference type="InterPro" id="IPR006058">
    <property type="entry name" value="2Fe2S_fd_BS"/>
</dbReference>
<dbReference type="Proteomes" id="UP000694844">
    <property type="component" value="Chromosome 4"/>
</dbReference>
<evidence type="ECO:0000256" key="9">
    <source>
        <dbReference type="ARBA" id="ARBA00022723"/>
    </source>
</evidence>
<reference evidence="25" key="1">
    <citation type="submission" date="2025-08" db="UniProtKB">
        <authorList>
            <consortium name="RefSeq"/>
        </authorList>
    </citation>
    <scope>IDENTIFICATION</scope>
    <source>
        <tissue evidence="25">Whole sample</tissue>
    </source>
</reference>
<feature type="domain" description="2Fe-2S ferredoxin-type" evidence="22">
    <location>
        <begin position="5"/>
        <end position="92"/>
    </location>
</feature>
<dbReference type="InterPro" id="IPR036010">
    <property type="entry name" value="2Fe-2S_ferredoxin-like_sf"/>
</dbReference>
<feature type="binding site" evidence="20">
    <location>
        <position position="337"/>
    </location>
    <ligand>
        <name>FAD</name>
        <dbReference type="ChEBI" id="CHEBI:57692"/>
    </ligand>
</feature>
<dbReference type="Pfam" id="PF00111">
    <property type="entry name" value="Fer2"/>
    <property type="match status" value="1"/>
</dbReference>
<dbReference type="Gene3D" id="3.30.390.50">
    <property type="entry name" value="CO dehydrogenase flavoprotein, C-terminal domain"/>
    <property type="match status" value="1"/>
</dbReference>
<evidence type="ECO:0000256" key="7">
    <source>
        <dbReference type="ARBA" id="ARBA00022630"/>
    </source>
</evidence>
<feature type="binding site" evidence="21">
    <location>
        <position position="114"/>
    </location>
    <ligand>
        <name>[2Fe-2S] cluster</name>
        <dbReference type="ChEBI" id="CHEBI:190135"/>
        <label>2</label>
    </ligand>
</feature>
<dbReference type="EC" id="1.17.1.4" evidence="5"/>
<evidence type="ECO:0000256" key="8">
    <source>
        <dbReference type="ARBA" id="ARBA00022714"/>
    </source>
</evidence>
<evidence type="ECO:0000256" key="1">
    <source>
        <dbReference type="ARBA" id="ARBA00001974"/>
    </source>
</evidence>
<dbReference type="InterPro" id="IPR012675">
    <property type="entry name" value="Beta-grasp_dom_sf"/>
</dbReference>
<dbReference type="FunFam" id="3.30.365.10:FF:000004">
    <property type="entry name" value="Xanthine dehydrogenase oxidase"/>
    <property type="match status" value="1"/>
</dbReference>
<comment type="subunit">
    <text evidence="4">Homodimer.</text>
</comment>
<dbReference type="PANTHER" id="PTHR45444">
    <property type="entry name" value="XANTHINE DEHYDROGENASE"/>
    <property type="match status" value="1"/>
</dbReference>
<dbReference type="InterPro" id="IPR022407">
    <property type="entry name" value="OxRdtase_Mopterin_BS"/>
</dbReference>
<comment type="similarity">
    <text evidence="3">Belongs to the xanthine dehydrogenase family.</text>
</comment>
<evidence type="ECO:0000256" key="6">
    <source>
        <dbReference type="ARBA" id="ARBA00022505"/>
    </source>
</evidence>
<keyword evidence="12 21" id="KW-0408">Iron</keyword>
<dbReference type="SMART" id="SM01008">
    <property type="entry name" value="Ald_Xan_dh_C"/>
    <property type="match status" value="1"/>
</dbReference>
<comment type="catalytic activity">
    <reaction evidence="18">
        <text>hypoxanthine + NAD(+) + H2O = xanthine + NADH + H(+)</text>
        <dbReference type="Rhea" id="RHEA:24670"/>
        <dbReference type="ChEBI" id="CHEBI:15377"/>
        <dbReference type="ChEBI" id="CHEBI:15378"/>
        <dbReference type="ChEBI" id="CHEBI:17368"/>
        <dbReference type="ChEBI" id="CHEBI:17712"/>
        <dbReference type="ChEBI" id="CHEBI:57540"/>
        <dbReference type="ChEBI" id="CHEBI:57945"/>
        <dbReference type="EC" id="1.17.1.4"/>
    </reaction>
</comment>
<dbReference type="InterPro" id="IPR016208">
    <property type="entry name" value="Ald_Oxase/xanthine_DH-like"/>
</dbReference>
<dbReference type="SUPFAM" id="SSF54292">
    <property type="entry name" value="2Fe-2S ferredoxin-like"/>
    <property type="match status" value="1"/>
</dbReference>
<dbReference type="SMART" id="SM01092">
    <property type="entry name" value="CO_deh_flav_C"/>
    <property type="match status" value="1"/>
</dbReference>
<comment type="cofactor">
    <cofactor evidence="21">
        <name>[2Fe-2S] cluster</name>
        <dbReference type="ChEBI" id="CHEBI:190135"/>
    </cofactor>
    <text evidence="21">Binds 2 [2Fe-2S] clusters.</text>
</comment>
<comment type="cofactor">
    <cofactor evidence="1 20">
        <name>FAD</name>
        <dbReference type="ChEBI" id="CHEBI:57692"/>
    </cofactor>
</comment>
<dbReference type="KEGG" id="cvn:111129061"/>
<dbReference type="InterPro" id="IPR037165">
    <property type="entry name" value="AldOxase/xan_DH_Mopterin-bd_sf"/>
</dbReference>
<evidence type="ECO:0000256" key="4">
    <source>
        <dbReference type="ARBA" id="ARBA00011738"/>
    </source>
</evidence>
<dbReference type="InterPro" id="IPR008274">
    <property type="entry name" value="AldOxase/xan_DH_MoCoBD1"/>
</dbReference>
<dbReference type="PROSITE" id="PS00559">
    <property type="entry name" value="MOLYBDOPTERIN_EUK"/>
    <property type="match status" value="1"/>
</dbReference>
<evidence type="ECO:0000256" key="11">
    <source>
        <dbReference type="ARBA" id="ARBA00023002"/>
    </source>
</evidence>
<keyword evidence="7" id="KW-0285">Flavoprotein</keyword>
<feature type="binding site" evidence="20">
    <location>
        <position position="1013"/>
    </location>
    <ligand>
        <name>substrate</name>
    </ligand>
</feature>
<feature type="binding site" evidence="21">
    <location>
        <position position="149"/>
    </location>
    <ligand>
        <name>[2Fe-2S] cluster</name>
        <dbReference type="ChEBI" id="CHEBI:190135"/>
        <label>2</label>
    </ligand>
</feature>
<dbReference type="InterPro" id="IPR016166">
    <property type="entry name" value="FAD-bd_PCMH"/>
</dbReference>
<dbReference type="InterPro" id="IPR036318">
    <property type="entry name" value="FAD-bd_PCMH-like_sf"/>
</dbReference>
<keyword evidence="24" id="KW-1185">Reference proteome</keyword>
<feature type="binding site" evidence="21">
    <location>
        <position position="801"/>
    </location>
    <ligand>
        <name>Mo-molybdopterin</name>
        <dbReference type="ChEBI" id="CHEBI:71302"/>
    </ligand>
    <ligandPart>
        <name>Mo</name>
        <dbReference type="ChEBI" id="CHEBI:28685"/>
    </ligandPart>
</feature>
<evidence type="ECO:0000256" key="15">
    <source>
        <dbReference type="ARBA" id="ARBA00023140"/>
    </source>
</evidence>
<dbReference type="FunFam" id="3.30.43.10:FF:000001">
    <property type="entry name" value="Xanthine dehydrogenase/oxidase"/>
    <property type="match status" value="1"/>
</dbReference>
<gene>
    <name evidence="25" type="primary">LOC111129061</name>
</gene>
<dbReference type="PANTHER" id="PTHR45444:SF3">
    <property type="entry name" value="XANTHINE DEHYDROGENASE"/>
    <property type="match status" value="1"/>
</dbReference>
<dbReference type="Pfam" id="PF01799">
    <property type="entry name" value="Fer2_2"/>
    <property type="match status" value="1"/>
</dbReference>
<dbReference type="FunFam" id="3.10.20.30:FF:000015">
    <property type="entry name" value="Aldehyde oxidase 1"/>
    <property type="match status" value="1"/>
</dbReference>
<dbReference type="SUPFAM" id="SSF47741">
    <property type="entry name" value="CO dehydrogenase ISP C-domain like"/>
    <property type="match status" value="1"/>
</dbReference>
<evidence type="ECO:0000256" key="21">
    <source>
        <dbReference type="PIRSR" id="PIRSR000127-3"/>
    </source>
</evidence>
<feature type="binding site" evidence="20">
    <location>
        <position position="405"/>
    </location>
    <ligand>
        <name>FAD</name>
        <dbReference type="ChEBI" id="CHEBI:57692"/>
    </ligand>
</feature>
<keyword evidence="15" id="KW-0576">Peroxisome</keyword>
<dbReference type="GO" id="GO:0051537">
    <property type="term" value="F:2 iron, 2 sulfur cluster binding"/>
    <property type="evidence" value="ECO:0007669"/>
    <property type="project" value="UniProtKB-KW"/>
</dbReference>
<dbReference type="Gene3D" id="3.90.1170.50">
    <property type="entry name" value="Aldehyde oxidase/xanthine dehydrogenase, a/b hammerhead"/>
    <property type="match status" value="1"/>
</dbReference>
<dbReference type="InterPro" id="IPR036856">
    <property type="entry name" value="Ald_Oxase/Xan_DH_a/b_sf"/>
</dbReference>
<dbReference type="Pfam" id="PF20256">
    <property type="entry name" value="MoCoBD_2"/>
    <property type="match status" value="1"/>
</dbReference>
<feature type="domain" description="FAD-binding PCMH-type" evidence="23">
    <location>
        <begin position="229"/>
        <end position="415"/>
    </location>
</feature>
<dbReference type="NCBIfam" id="TIGR02963">
    <property type="entry name" value="xanthine_xdhA"/>
    <property type="match status" value="1"/>
</dbReference>
<dbReference type="Pfam" id="PF03450">
    <property type="entry name" value="CO_deh_flav_C"/>
    <property type="match status" value="1"/>
</dbReference>
<dbReference type="Pfam" id="PF01315">
    <property type="entry name" value="Ald_Xan_dh_C"/>
    <property type="match status" value="1"/>
</dbReference>
<feature type="binding site" evidence="21">
    <location>
        <position position="52"/>
    </location>
    <ligand>
        <name>[2Fe-2S] cluster</name>
        <dbReference type="ChEBI" id="CHEBI:190135"/>
        <label>1</label>
    </ligand>
</feature>
<accession>A0A8B8DT83</accession>
<dbReference type="GeneID" id="111129061"/>
<evidence type="ECO:0000256" key="12">
    <source>
        <dbReference type="ARBA" id="ARBA00023004"/>
    </source>
</evidence>
<feature type="binding site" evidence="21">
    <location>
        <position position="49"/>
    </location>
    <ligand>
        <name>[2Fe-2S] cluster</name>
        <dbReference type="ChEBI" id="CHEBI:190135"/>
        <label>1</label>
    </ligand>
</feature>
<dbReference type="PIRSF" id="PIRSF000127">
    <property type="entry name" value="Xanthine_DH"/>
    <property type="match status" value="1"/>
</dbReference>
<comment type="cofactor">
    <cofactor evidence="21">
        <name>Mo-molybdopterin</name>
        <dbReference type="ChEBI" id="CHEBI:71302"/>
    </cofactor>
    <text evidence="21">Binds 1 Mo-molybdopterin (Mo-MPT) cofactor per subunit.</text>
</comment>
<feature type="binding site" evidence="21">
    <location>
        <position position="74"/>
    </location>
    <ligand>
        <name>[2Fe-2S] cluster</name>
        <dbReference type="ChEBI" id="CHEBI:190135"/>
        <label>1</label>
    </ligand>
</feature>
<comment type="cofactor">
    <cofactor evidence="16">
        <name>[2Fe-2S] cluster</name>
        <dbReference type="ChEBI" id="CHEBI:190135"/>
    </cofactor>
</comment>
<dbReference type="GO" id="GO:0071949">
    <property type="term" value="F:FAD binding"/>
    <property type="evidence" value="ECO:0007669"/>
    <property type="project" value="InterPro"/>
</dbReference>
<dbReference type="PROSITE" id="PS51387">
    <property type="entry name" value="FAD_PCMH"/>
    <property type="match status" value="1"/>
</dbReference>
<evidence type="ECO:0000313" key="25">
    <source>
        <dbReference type="RefSeq" id="XP_022330843.1"/>
    </source>
</evidence>
<dbReference type="SUPFAM" id="SSF54665">
    <property type="entry name" value="CO dehydrogenase molybdoprotein N-domain-like"/>
    <property type="match status" value="1"/>
</dbReference>